<dbReference type="Proteomes" id="UP000274199">
    <property type="component" value="Segment"/>
</dbReference>
<protein>
    <submittedName>
        <fullName evidence="1">Uncharacterized protein</fullName>
    </submittedName>
</protein>
<dbReference type="EMBL" id="MH884508">
    <property type="protein sequence ID" value="AYP68160.1"/>
    <property type="molecule type" value="Genomic_DNA"/>
</dbReference>
<sequence length="63" mass="7454">MNGKEYEENLRLIEEIKRLRKIIDAYEEFEGDVAHAMHKVGWNNSRIESAYDELQDVLKETEG</sequence>
<accession>A0A3G3BVJ5</accession>
<name>A0A3G3BVJ5_9CAUD</name>
<reference evidence="1 2" key="1">
    <citation type="submission" date="2018-09" db="EMBL/GenBank/DDBJ databases">
        <title>Comparative Genomic Analysis of Eight Novel Haloalkaliphilic Bacteriophages from Lake Elmenteita, Kenya.</title>
        <authorList>
            <person name="Akhwale J.K."/>
        </authorList>
    </citation>
    <scope>NUCLEOTIDE SEQUENCE [LARGE SCALE GENOMIC DNA]</scope>
</reference>
<keyword evidence="2" id="KW-1185">Reference proteome</keyword>
<evidence type="ECO:0000313" key="2">
    <source>
        <dbReference type="Proteomes" id="UP000274199"/>
    </source>
</evidence>
<evidence type="ECO:0000313" key="1">
    <source>
        <dbReference type="EMBL" id="AYP68160.1"/>
    </source>
</evidence>
<proteinExistence type="predicted"/>
<organism evidence="1 2">
    <name type="scientific">Bacillus phage vB_BcoS-136</name>
    <dbReference type="NCBI Taxonomy" id="2419619"/>
    <lineage>
        <taxon>Viruses</taxon>
        <taxon>Duplodnaviria</taxon>
        <taxon>Heunggongvirae</taxon>
        <taxon>Uroviricota</taxon>
        <taxon>Caudoviricetes</taxon>
        <taxon>Heleneionescovirinae</taxon>
        <taxon>Kenyattavirus</taxon>
        <taxon>Kenyattavirus kv136</taxon>
    </lineage>
</organism>
<gene>
    <name evidence="1" type="ORF">vBBcoS136_00028</name>
</gene>